<comment type="similarity">
    <text evidence="8">Belongs to the binding-protein-dependent transport system permease family. LivHM subfamily.</text>
</comment>
<feature type="transmembrane region" description="Helical" evidence="9">
    <location>
        <begin position="258"/>
        <end position="276"/>
    </location>
</feature>
<keyword evidence="3" id="KW-1003">Cell membrane</keyword>
<evidence type="ECO:0000313" key="10">
    <source>
        <dbReference type="EMBL" id="PPQ33876.1"/>
    </source>
</evidence>
<sequence length="288" mass="30150">MFADLFAYFYQFADVFAFLVLSAAGLAVIFGMMGIINMAHGEFIMCGAYATTFAYHAGLPLPLAQACGVVAAGLIGIVLEATLIRPLYSRPLDSLLVTWGLGLIATQGTLIVLGSSMAGIGTPGGGFRLGGYGFSIYRMILFAAALCVLAFIYLLFKRTRFGIYARATMQNANMAQALGVRRNRIYALTFGIGAALAGLCGALYAPTMTLIPTMGATFIVEAFVTVVVGGANVLLGTAPAAVALAVTRTTLNGLYGQVFGQIGLLLAVVLIIRVLPEGFSGWLAKRAS</sequence>
<keyword evidence="11" id="KW-1185">Reference proteome</keyword>
<dbReference type="InterPro" id="IPR052157">
    <property type="entry name" value="BCAA_transport_permease"/>
</dbReference>
<dbReference type="OrthoDB" id="9807115at2"/>
<evidence type="ECO:0000256" key="8">
    <source>
        <dbReference type="ARBA" id="ARBA00037998"/>
    </source>
</evidence>
<evidence type="ECO:0000313" key="11">
    <source>
        <dbReference type="Proteomes" id="UP000239724"/>
    </source>
</evidence>
<dbReference type="Pfam" id="PF02653">
    <property type="entry name" value="BPD_transp_2"/>
    <property type="match status" value="1"/>
</dbReference>
<feature type="transmembrane region" description="Helical" evidence="9">
    <location>
        <begin position="185"/>
        <end position="206"/>
    </location>
</feature>
<dbReference type="PANTHER" id="PTHR11795:SF447">
    <property type="entry name" value="ABC TRANSPORTER PERMEASE PROTEIN"/>
    <property type="match status" value="1"/>
</dbReference>
<feature type="transmembrane region" description="Helical" evidence="9">
    <location>
        <begin position="6"/>
        <end position="32"/>
    </location>
</feature>
<dbReference type="EMBL" id="NHRY01000136">
    <property type="protein sequence ID" value="PPQ33876.1"/>
    <property type="molecule type" value="Genomic_DNA"/>
</dbReference>
<evidence type="ECO:0000256" key="9">
    <source>
        <dbReference type="SAM" id="Phobius"/>
    </source>
</evidence>
<dbReference type="InterPro" id="IPR001851">
    <property type="entry name" value="ABC_transp_permease"/>
</dbReference>
<evidence type="ECO:0000256" key="1">
    <source>
        <dbReference type="ARBA" id="ARBA00004651"/>
    </source>
</evidence>
<name>A0A2S6NGY5_RHOGL</name>
<keyword evidence="2" id="KW-0813">Transport</keyword>
<feature type="transmembrane region" description="Helical" evidence="9">
    <location>
        <begin position="63"/>
        <end position="84"/>
    </location>
</feature>
<feature type="transmembrane region" description="Helical" evidence="9">
    <location>
        <begin position="136"/>
        <end position="156"/>
    </location>
</feature>
<dbReference type="AlphaFoldDB" id="A0A2S6NGY5"/>
<evidence type="ECO:0000256" key="6">
    <source>
        <dbReference type="ARBA" id="ARBA00022989"/>
    </source>
</evidence>
<evidence type="ECO:0000256" key="4">
    <source>
        <dbReference type="ARBA" id="ARBA00022692"/>
    </source>
</evidence>
<feature type="transmembrane region" description="Helical" evidence="9">
    <location>
        <begin position="96"/>
        <end position="116"/>
    </location>
</feature>
<keyword evidence="6 9" id="KW-1133">Transmembrane helix</keyword>
<comment type="subcellular location">
    <subcellularLocation>
        <location evidence="1">Cell membrane</location>
        <topology evidence="1">Multi-pass membrane protein</topology>
    </subcellularLocation>
</comment>
<dbReference type="PANTHER" id="PTHR11795">
    <property type="entry name" value="BRANCHED-CHAIN AMINO ACID TRANSPORT SYSTEM PERMEASE PROTEIN LIVH"/>
    <property type="match status" value="1"/>
</dbReference>
<organism evidence="10 11">
    <name type="scientific">Rhodopila globiformis</name>
    <name type="common">Rhodopseudomonas globiformis</name>
    <dbReference type="NCBI Taxonomy" id="1071"/>
    <lineage>
        <taxon>Bacteria</taxon>
        <taxon>Pseudomonadati</taxon>
        <taxon>Pseudomonadota</taxon>
        <taxon>Alphaproteobacteria</taxon>
        <taxon>Acetobacterales</taxon>
        <taxon>Acetobacteraceae</taxon>
        <taxon>Rhodopila</taxon>
    </lineage>
</organism>
<dbReference type="Proteomes" id="UP000239724">
    <property type="component" value="Unassembled WGS sequence"/>
</dbReference>
<keyword evidence="5" id="KW-0029">Amino-acid transport</keyword>
<keyword evidence="4 9" id="KW-0812">Transmembrane</keyword>
<evidence type="ECO:0000256" key="5">
    <source>
        <dbReference type="ARBA" id="ARBA00022970"/>
    </source>
</evidence>
<dbReference type="CDD" id="cd06582">
    <property type="entry name" value="TM_PBP1_LivH_like"/>
    <property type="match status" value="1"/>
</dbReference>
<accession>A0A2S6NGY5</accession>
<keyword evidence="7 9" id="KW-0472">Membrane</keyword>
<dbReference type="GO" id="GO:0006865">
    <property type="term" value="P:amino acid transport"/>
    <property type="evidence" value="ECO:0007669"/>
    <property type="project" value="UniProtKB-KW"/>
</dbReference>
<dbReference type="GO" id="GO:0022857">
    <property type="term" value="F:transmembrane transporter activity"/>
    <property type="evidence" value="ECO:0007669"/>
    <property type="project" value="InterPro"/>
</dbReference>
<evidence type="ECO:0000256" key="3">
    <source>
        <dbReference type="ARBA" id="ARBA00022475"/>
    </source>
</evidence>
<dbReference type="GO" id="GO:0005886">
    <property type="term" value="C:plasma membrane"/>
    <property type="evidence" value="ECO:0007669"/>
    <property type="project" value="UniProtKB-SubCell"/>
</dbReference>
<protein>
    <submittedName>
        <fullName evidence="10">Branched-chain amino acid ABC transporter permease</fullName>
    </submittedName>
</protein>
<comment type="caution">
    <text evidence="10">The sequence shown here is derived from an EMBL/GenBank/DDBJ whole genome shotgun (WGS) entry which is preliminary data.</text>
</comment>
<reference evidence="10 11" key="1">
    <citation type="journal article" date="2018" name="Arch. Microbiol.">
        <title>New insights into the metabolic potential of the phototrophic purple bacterium Rhodopila globiformis DSM 161(T) from its draft genome sequence and evidence for a vanadium-dependent nitrogenase.</title>
        <authorList>
            <person name="Imhoff J.F."/>
            <person name="Rahn T."/>
            <person name="Kunzel S."/>
            <person name="Neulinger S.C."/>
        </authorList>
    </citation>
    <scope>NUCLEOTIDE SEQUENCE [LARGE SCALE GENOMIC DNA]</scope>
    <source>
        <strain evidence="10 11">DSM 161</strain>
    </source>
</reference>
<evidence type="ECO:0000256" key="2">
    <source>
        <dbReference type="ARBA" id="ARBA00022448"/>
    </source>
</evidence>
<feature type="transmembrane region" description="Helical" evidence="9">
    <location>
        <begin position="218"/>
        <end position="246"/>
    </location>
</feature>
<proteinExistence type="inferred from homology"/>
<dbReference type="RefSeq" id="WP_104519295.1">
    <property type="nucleotide sequence ID" value="NZ_NHRY01000136.1"/>
</dbReference>
<gene>
    <name evidence="10" type="ORF">CCS01_13080</name>
</gene>
<evidence type="ECO:0000256" key="7">
    <source>
        <dbReference type="ARBA" id="ARBA00023136"/>
    </source>
</evidence>